<accession>A0A3S9V1X8</accession>
<dbReference type="EMBL" id="CP034346">
    <property type="protein sequence ID" value="AZS16584.1"/>
    <property type="molecule type" value="Genomic_DNA"/>
</dbReference>
<protein>
    <submittedName>
        <fullName evidence="2">Uncharacterized protein</fullName>
    </submittedName>
</protein>
<evidence type="ECO:0000313" key="3">
    <source>
        <dbReference type="Proteomes" id="UP000270678"/>
    </source>
</evidence>
<dbReference type="KEGG" id="plut:EI981_20400"/>
<proteinExistence type="predicted"/>
<keyword evidence="1" id="KW-0812">Transmembrane</keyword>
<dbReference type="RefSeq" id="WP_127001328.1">
    <property type="nucleotide sequence ID" value="NZ_CP034346.1"/>
</dbReference>
<keyword evidence="1" id="KW-1133">Transmembrane helix</keyword>
<sequence>MKKLRLRYLVFLIIISICIFEAVHFFYPIRIQQIISQENMDKIYISYVAEGKTTAYLVQMNHKSQISEMMSILDSISYTRGIRSGHHGTYRNCLYMTIVNRDLSNYSIDISEDGKLVSTKRLFQARESFESHFNDLVEWMEKYGTVQPIEQIDANQSLDTI</sequence>
<name>A0A3S9V1X8_9BACL</name>
<evidence type="ECO:0000313" key="2">
    <source>
        <dbReference type="EMBL" id="AZS16584.1"/>
    </source>
</evidence>
<dbReference type="Proteomes" id="UP000270678">
    <property type="component" value="Chromosome"/>
</dbReference>
<keyword evidence="3" id="KW-1185">Reference proteome</keyword>
<dbReference type="OrthoDB" id="2666328at2"/>
<feature type="transmembrane region" description="Helical" evidence="1">
    <location>
        <begin position="7"/>
        <end position="27"/>
    </location>
</feature>
<evidence type="ECO:0000256" key="1">
    <source>
        <dbReference type="SAM" id="Phobius"/>
    </source>
</evidence>
<keyword evidence="1" id="KW-0472">Membrane</keyword>
<organism evidence="2 3">
    <name type="scientific">Paenibacillus lutimineralis</name>
    <dbReference type="NCBI Taxonomy" id="2707005"/>
    <lineage>
        <taxon>Bacteria</taxon>
        <taxon>Bacillati</taxon>
        <taxon>Bacillota</taxon>
        <taxon>Bacilli</taxon>
        <taxon>Bacillales</taxon>
        <taxon>Paenibacillaceae</taxon>
        <taxon>Paenibacillus</taxon>
    </lineage>
</organism>
<reference evidence="3" key="1">
    <citation type="submission" date="2018-12" db="EMBL/GenBank/DDBJ databases">
        <title>Complete genome sequence of Paenibacillus sp. MBLB1234.</title>
        <authorList>
            <person name="Nam Y.-D."/>
            <person name="Kang J."/>
            <person name="Chung W.-H."/>
            <person name="Park Y.S."/>
        </authorList>
    </citation>
    <scope>NUCLEOTIDE SEQUENCE [LARGE SCALE GENOMIC DNA]</scope>
    <source>
        <strain evidence="3">MBLB1234</strain>
    </source>
</reference>
<dbReference type="AlphaFoldDB" id="A0A3S9V1X8"/>
<gene>
    <name evidence="2" type="ORF">EI981_20400</name>
</gene>